<keyword evidence="4 8" id="KW-0812">Transmembrane</keyword>
<feature type="compositionally biased region" description="Basic and acidic residues" evidence="7">
    <location>
        <begin position="440"/>
        <end position="450"/>
    </location>
</feature>
<dbReference type="PANTHER" id="PTHR23513">
    <property type="entry name" value="INTEGRAL MEMBRANE EFFLUX PROTEIN-RELATED"/>
    <property type="match status" value="1"/>
</dbReference>
<feature type="transmembrane region" description="Helical" evidence="8">
    <location>
        <begin position="298"/>
        <end position="316"/>
    </location>
</feature>
<reference evidence="10" key="1">
    <citation type="journal article" date="2019" name="Int. J. Syst. Evol. Microbiol.">
        <title>The Global Catalogue of Microorganisms (GCM) 10K type strain sequencing project: providing services to taxonomists for standard genome sequencing and annotation.</title>
        <authorList>
            <consortium name="The Broad Institute Genomics Platform"/>
            <consortium name="The Broad Institute Genome Sequencing Center for Infectious Disease"/>
            <person name="Wu L."/>
            <person name="Ma J."/>
        </authorList>
    </citation>
    <scope>NUCLEOTIDE SEQUENCE [LARGE SCALE GENOMIC DNA]</scope>
    <source>
        <strain evidence="10">JCM 18303</strain>
    </source>
</reference>
<feature type="transmembrane region" description="Helical" evidence="8">
    <location>
        <begin position="227"/>
        <end position="249"/>
    </location>
</feature>
<evidence type="ECO:0000313" key="9">
    <source>
        <dbReference type="EMBL" id="GAA5144258.1"/>
    </source>
</evidence>
<evidence type="ECO:0000256" key="7">
    <source>
        <dbReference type="SAM" id="MobiDB-lite"/>
    </source>
</evidence>
<feature type="transmembrane region" description="Helical" evidence="8">
    <location>
        <begin position="384"/>
        <end position="409"/>
    </location>
</feature>
<feature type="transmembrane region" description="Helical" evidence="8">
    <location>
        <begin position="355"/>
        <end position="378"/>
    </location>
</feature>
<keyword evidence="5 8" id="KW-1133">Transmembrane helix</keyword>
<keyword evidence="3" id="KW-1003">Cell membrane</keyword>
<evidence type="ECO:0000256" key="1">
    <source>
        <dbReference type="ARBA" id="ARBA00004651"/>
    </source>
</evidence>
<feature type="transmembrane region" description="Helical" evidence="8">
    <location>
        <begin position="24"/>
        <end position="47"/>
    </location>
</feature>
<feature type="transmembrane region" description="Helical" evidence="8">
    <location>
        <begin position="269"/>
        <end position="289"/>
    </location>
</feature>
<dbReference type="PANTHER" id="PTHR23513:SF11">
    <property type="entry name" value="STAPHYLOFERRIN A TRANSPORTER"/>
    <property type="match status" value="1"/>
</dbReference>
<evidence type="ECO:0000313" key="10">
    <source>
        <dbReference type="Proteomes" id="UP001428817"/>
    </source>
</evidence>
<feature type="compositionally biased region" description="Polar residues" evidence="7">
    <location>
        <begin position="425"/>
        <end position="438"/>
    </location>
</feature>
<feature type="transmembrane region" description="Helical" evidence="8">
    <location>
        <begin position="322"/>
        <end position="343"/>
    </location>
</feature>
<dbReference type="EMBL" id="BAABJP010000001">
    <property type="protein sequence ID" value="GAA5144258.1"/>
    <property type="molecule type" value="Genomic_DNA"/>
</dbReference>
<dbReference type="InterPro" id="IPR036259">
    <property type="entry name" value="MFS_trans_sf"/>
</dbReference>
<accession>A0ABP9PC59</accession>
<evidence type="ECO:0000256" key="3">
    <source>
        <dbReference type="ARBA" id="ARBA00022475"/>
    </source>
</evidence>
<dbReference type="InterPro" id="IPR010290">
    <property type="entry name" value="TM_effector"/>
</dbReference>
<name>A0ABP9PC59_9PSEU</name>
<evidence type="ECO:0000256" key="6">
    <source>
        <dbReference type="ARBA" id="ARBA00023136"/>
    </source>
</evidence>
<feature type="region of interest" description="Disordered" evidence="7">
    <location>
        <begin position="418"/>
        <end position="450"/>
    </location>
</feature>
<evidence type="ECO:0000256" key="2">
    <source>
        <dbReference type="ARBA" id="ARBA00022448"/>
    </source>
</evidence>
<dbReference type="Proteomes" id="UP001428817">
    <property type="component" value="Unassembled WGS sequence"/>
</dbReference>
<comment type="caution">
    <text evidence="9">The sequence shown here is derived from an EMBL/GenBank/DDBJ whole genome shotgun (WGS) entry which is preliminary data.</text>
</comment>
<evidence type="ECO:0000256" key="4">
    <source>
        <dbReference type="ARBA" id="ARBA00022692"/>
    </source>
</evidence>
<keyword evidence="6 8" id="KW-0472">Membrane</keyword>
<evidence type="ECO:0000256" key="8">
    <source>
        <dbReference type="SAM" id="Phobius"/>
    </source>
</evidence>
<comment type="subcellular location">
    <subcellularLocation>
        <location evidence="1">Cell membrane</location>
        <topology evidence="1">Multi-pass membrane protein</topology>
    </subcellularLocation>
</comment>
<keyword evidence="10" id="KW-1185">Reference proteome</keyword>
<feature type="transmembrane region" description="Helical" evidence="8">
    <location>
        <begin position="115"/>
        <end position="140"/>
    </location>
</feature>
<protein>
    <submittedName>
        <fullName evidence="9">Tetracycline efflux MFS transporter Tet(V)</fullName>
    </submittedName>
</protein>
<proteinExistence type="predicted"/>
<sequence>MMFVKTETRRELPRALRPFRHRDYRLLVGSLALSLCASGLWLVAVAWQVIALGGGPAQLSVVATAFSAGLVLAVLLGGVAADRLPHHILLRGVEVARVICATVAGTLAVTGLLQLWQLAVIGFLLGTAEAFFFPAYSALLPTLLPADELLAANGVEGSLRPTAQTAIGPALAGVVVGLYAPGVAFLLAAGIYLVALFALLAMRPVTALPSAEERRSVLHDLGEGFRYLFQTGWLFATLAFAFLYVLVVVGPIEVLLPFAVRDQTGHGAGGYATVLGAFGIGGAVGSLLVSNWRLPRRYLTWMLLCWGLGAVPLAIIGLTGWLWVMVAATFVVGFTSAVAMVIWGTLLQRRVPARLLGRVSSLDFFVSLALMPVSMAIAGPIGEWLGVPLTFIIAGLVPVPLALAAIAFWRLPKDELAHPLDTTPRESASQDPESTLSAHRNADSREPERH</sequence>
<keyword evidence="2" id="KW-0813">Transport</keyword>
<dbReference type="Gene3D" id="1.20.1250.20">
    <property type="entry name" value="MFS general substrate transporter like domains"/>
    <property type="match status" value="1"/>
</dbReference>
<dbReference type="SUPFAM" id="SSF103473">
    <property type="entry name" value="MFS general substrate transporter"/>
    <property type="match status" value="1"/>
</dbReference>
<gene>
    <name evidence="9" type="primary">tet(V)_1</name>
    <name evidence="9" type="ORF">GCM10023321_00210</name>
</gene>
<feature type="transmembrane region" description="Helical" evidence="8">
    <location>
        <begin position="59"/>
        <end position="81"/>
    </location>
</feature>
<feature type="transmembrane region" description="Helical" evidence="8">
    <location>
        <begin position="185"/>
        <end position="206"/>
    </location>
</feature>
<dbReference type="CDD" id="cd06173">
    <property type="entry name" value="MFS_MefA_like"/>
    <property type="match status" value="1"/>
</dbReference>
<organism evidence="9 10">
    <name type="scientific">Pseudonocardia eucalypti</name>
    <dbReference type="NCBI Taxonomy" id="648755"/>
    <lineage>
        <taxon>Bacteria</taxon>
        <taxon>Bacillati</taxon>
        <taxon>Actinomycetota</taxon>
        <taxon>Actinomycetes</taxon>
        <taxon>Pseudonocardiales</taxon>
        <taxon>Pseudonocardiaceae</taxon>
        <taxon>Pseudonocardia</taxon>
    </lineage>
</organism>
<evidence type="ECO:0000256" key="5">
    <source>
        <dbReference type="ARBA" id="ARBA00022989"/>
    </source>
</evidence>
<dbReference type="Pfam" id="PF05977">
    <property type="entry name" value="MFS_3"/>
    <property type="match status" value="1"/>
</dbReference>